<comment type="caution">
    <text evidence="2">The sequence shown here is derived from an EMBL/GenBank/DDBJ whole genome shotgun (WGS) entry which is preliminary data.</text>
</comment>
<reference evidence="2 3" key="1">
    <citation type="submission" date="2024-04" db="EMBL/GenBank/DDBJ databases">
        <title>Tritrichomonas musculus Genome.</title>
        <authorList>
            <person name="Alves-Ferreira E."/>
            <person name="Grigg M."/>
            <person name="Lorenzi H."/>
            <person name="Galac M."/>
        </authorList>
    </citation>
    <scope>NUCLEOTIDE SEQUENCE [LARGE SCALE GENOMIC DNA]</scope>
    <source>
        <strain evidence="2 3">EAF2021</strain>
    </source>
</reference>
<accession>A0ABR2KM29</accession>
<keyword evidence="3" id="KW-1185">Reference proteome</keyword>
<dbReference type="Proteomes" id="UP001470230">
    <property type="component" value="Unassembled WGS sequence"/>
</dbReference>
<proteinExistence type="predicted"/>
<evidence type="ECO:0000256" key="1">
    <source>
        <dbReference type="SAM" id="MobiDB-lite"/>
    </source>
</evidence>
<protein>
    <submittedName>
        <fullName evidence="2">Uncharacterized protein</fullName>
    </submittedName>
</protein>
<feature type="compositionally biased region" description="Low complexity" evidence="1">
    <location>
        <begin position="50"/>
        <end position="60"/>
    </location>
</feature>
<dbReference type="EMBL" id="JAPFFF010000004">
    <property type="protein sequence ID" value="KAK8892180.1"/>
    <property type="molecule type" value="Genomic_DNA"/>
</dbReference>
<sequence>MNNYRTFNKKTVIQGLETDSSYSSDIEDYQQNHKGQNNFSNQIFNFDNQNQNQNNFGIQKNTEDTNENQFNGYSKETVVLLKTRTLFDDPIKRLLSIWPSLYTS</sequence>
<name>A0ABR2KM29_9EUKA</name>
<feature type="region of interest" description="Disordered" evidence="1">
    <location>
        <begin position="50"/>
        <end position="69"/>
    </location>
</feature>
<evidence type="ECO:0000313" key="2">
    <source>
        <dbReference type="EMBL" id="KAK8892180.1"/>
    </source>
</evidence>
<organism evidence="2 3">
    <name type="scientific">Tritrichomonas musculus</name>
    <dbReference type="NCBI Taxonomy" id="1915356"/>
    <lineage>
        <taxon>Eukaryota</taxon>
        <taxon>Metamonada</taxon>
        <taxon>Parabasalia</taxon>
        <taxon>Tritrichomonadida</taxon>
        <taxon>Tritrichomonadidae</taxon>
        <taxon>Tritrichomonas</taxon>
    </lineage>
</organism>
<evidence type="ECO:0000313" key="3">
    <source>
        <dbReference type="Proteomes" id="UP001470230"/>
    </source>
</evidence>
<gene>
    <name evidence="2" type="ORF">M9Y10_029403</name>
</gene>